<feature type="non-terminal residue" evidence="2">
    <location>
        <position position="1"/>
    </location>
</feature>
<organism evidence="2 3">
    <name type="scientific">Papaver nudicaule</name>
    <name type="common">Iceland poppy</name>
    <dbReference type="NCBI Taxonomy" id="74823"/>
    <lineage>
        <taxon>Eukaryota</taxon>
        <taxon>Viridiplantae</taxon>
        <taxon>Streptophyta</taxon>
        <taxon>Embryophyta</taxon>
        <taxon>Tracheophyta</taxon>
        <taxon>Spermatophyta</taxon>
        <taxon>Magnoliopsida</taxon>
        <taxon>Ranunculales</taxon>
        <taxon>Papaveraceae</taxon>
        <taxon>Papaveroideae</taxon>
        <taxon>Papaver</taxon>
    </lineage>
</organism>
<keyword evidence="1" id="KW-0732">Signal</keyword>
<dbReference type="Proteomes" id="UP001177140">
    <property type="component" value="Unassembled WGS sequence"/>
</dbReference>
<proteinExistence type="predicted"/>
<accession>A0AA41RUA8</accession>
<dbReference type="EMBL" id="JAJJMA010008139">
    <property type="protein sequence ID" value="MCL7022103.1"/>
    <property type="molecule type" value="Genomic_DNA"/>
</dbReference>
<name>A0AA41RUA8_PAPNU</name>
<feature type="non-terminal residue" evidence="2">
    <location>
        <position position="85"/>
    </location>
</feature>
<keyword evidence="3" id="KW-1185">Reference proteome</keyword>
<feature type="signal peptide" evidence="1">
    <location>
        <begin position="1"/>
        <end position="23"/>
    </location>
</feature>
<evidence type="ECO:0000313" key="3">
    <source>
        <dbReference type="Proteomes" id="UP001177140"/>
    </source>
</evidence>
<evidence type="ECO:0000256" key="1">
    <source>
        <dbReference type="SAM" id="SignalP"/>
    </source>
</evidence>
<feature type="chain" id="PRO_5041314536" evidence="1">
    <location>
        <begin position="24"/>
        <end position="85"/>
    </location>
</feature>
<sequence>HRWKIKGLKFQGICLFFCDAVSSVGTNLYKYHNNIGCQLSKLNYFGDVKPDCSPFILDKCIRLLGSNSLTPRRSYAIHYLFSCRL</sequence>
<gene>
    <name evidence="2" type="ORF">MKW94_018752</name>
</gene>
<comment type="caution">
    <text evidence="2">The sequence shown here is derived from an EMBL/GenBank/DDBJ whole genome shotgun (WGS) entry which is preliminary data.</text>
</comment>
<evidence type="ECO:0000313" key="2">
    <source>
        <dbReference type="EMBL" id="MCL7022103.1"/>
    </source>
</evidence>
<protein>
    <submittedName>
        <fullName evidence="2">Uncharacterized protein</fullName>
    </submittedName>
</protein>
<reference evidence="2" key="1">
    <citation type="submission" date="2022-03" db="EMBL/GenBank/DDBJ databases">
        <title>A functionally conserved STORR gene fusion in Papaver species that diverged 16.8 million years ago.</title>
        <authorList>
            <person name="Catania T."/>
        </authorList>
    </citation>
    <scope>NUCLEOTIDE SEQUENCE</scope>
    <source>
        <strain evidence="2">S-191538</strain>
    </source>
</reference>
<dbReference type="AlphaFoldDB" id="A0AA41RUA8"/>